<name>A0A7U2EUI7_PHANO</name>
<dbReference type="CDD" id="cd00161">
    <property type="entry name" value="beta-trefoil_Ricin-like"/>
    <property type="match status" value="1"/>
</dbReference>
<feature type="transmembrane region" description="Helical" evidence="1">
    <location>
        <begin position="205"/>
        <end position="226"/>
    </location>
</feature>
<dbReference type="Proteomes" id="UP000663193">
    <property type="component" value="Chromosome 1"/>
</dbReference>
<dbReference type="CDD" id="cd12087">
    <property type="entry name" value="TM_EGFR-like"/>
    <property type="match status" value="1"/>
</dbReference>
<keyword evidence="3" id="KW-1185">Reference proteome</keyword>
<dbReference type="VEuPathDB" id="FungiDB:JI435_008400"/>
<dbReference type="InterPro" id="IPR035992">
    <property type="entry name" value="Ricin_B-like_lectins"/>
</dbReference>
<sequence length="281" mass="31154">MSRRSDATHFEPGVYYTLSNANLSGMALSFGSSVPGNETIVMTRYKQVGSENWQLFFQSGRYYIRNRDYGAGWQLGFESGKETSPKMYARSGSVSQQWTIDLVLGGRKLRNGAVEKMVFALRNDRTPVMQREDNTDGEIWSVNRRDPGEPESSPITEDMLRQVDGMELISTASSTSTSTMSTSAFASPALSSPSAQQMFPSGAKAGIAIGVLAFVTIVAIGLWFIVMRKKRSRVHRVQKDGVTSVYESDSNARNELPAWPTRLQSARDSDVRDRANLVRLP</sequence>
<dbReference type="KEGG" id="pno:SNOG_00840"/>
<keyword evidence="1" id="KW-1133">Transmembrane helix</keyword>
<dbReference type="OMA" id="ELHNNAN"/>
<keyword evidence="1" id="KW-0812">Transmembrane</keyword>
<evidence type="ECO:0000256" key="1">
    <source>
        <dbReference type="SAM" id="Phobius"/>
    </source>
</evidence>
<evidence type="ECO:0000313" key="3">
    <source>
        <dbReference type="Proteomes" id="UP000663193"/>
    </source>
</evidence>
<dbReference type="Gene3D" id="2.80.10.50">
    <property type="match status" value="1"/>
</dbReference>
<keyword evidence="1" id="KW-0472">Membrane</keyword>
<accession>A0A7U2EUI7</accession>
<dbReference type="OrthoDB" id="5344815at2759"/>
<dbReference type="EMBL" id="CP069023">
    <property type="protein sequence ID" value="QRC91340.1"/>
    <property type="molecule type" value="Genomic_DNA"/>
</dbReference>
<organism evidence="2 3">
    <name type="scientific">Phaeosphaeria nodorum (strain SN15 / ATCC MYA-4574 / FGSC 10173)</name>
    <name type="common">Glume blotch fungus</name>
    <name type="synonym">Parastagonospora nodorum</name>
    <dbReference type="NCBI Taxonomy" id="321614"/>
    <lineage>
        <taxon>Eukaryota</taxon>
        <taxon>Fungi</taxon>
        <taxon>Dikarya</taxon>
        <taxon>Ascomycota</taxon>
        <taxon>Pezizomycotina</taxon>
        <taxon>Dothideomycetes</taxon>
        <taxon>Pleosporomycetidae</taxon>
        <taxon>Pleosporales</taxon>
        <taxon>Pleosporineae</taxon>
        <taxon>Phaeosphaeriaceae</taxon>
        <taxon>Parastagonospora</taxon>
    </lineage>
</organism>
<dbReference type="SUPFAM" id="SSF50370">
    <property type="entry name" value="Ricin B-like lectins"/>
    <property type="match status" value="1"/>
</dbReference>
<evidence type="ECO:0000313" key="2">
    <source>
        <dbReference type="EMBL" id="QRC91340.1"/>
    </source>
</evidence>
<reference evidence="3" key="1">
    <citation type="journal article" date="2021" name="BMC Genomics">
        <title>Chromosome-level genome assembly and manually-curated proteome of model necrotroph Parastagonospora nodorum Sn15 reveals a genome-wide trove of candidate effector homologs, and redundancy of virulence-related functions within an accessory chromosome.</title>
        <authorList>
            <person name="Bertazzoni S."/>
            <person name="Jones D.A.B."/>
            <person name="Phan H.T."/>
            <person name="Tan K.-C."/>
            <person name="Hane J.K."/>
        </authorList>
    </citation>
    <scope>NUCLEOTIDE SEQUENCE [LARGE SCALE GENOMIC DNA]</scope>
    <source>
        <strain evidence="3">SN15 / ATCC MYA-4574 / FGSC 10173)</strain>
    </source>
</reference>
<dbReference type="RefSeq" id="XP_001791511.1">
    <property type="nucleotide sequence ID" value="XM_001791459.1"/>
</dbReference>
<gene>
    <name evidence="2" type="ORF">JI435_008400</name>
</gene>
<protein>
    <submittedName>
        <fullName evidence="2">Uncharacterized protein</fullName>
    </submittedName>
</protein>
<proteinExistence type="predicted"/>
<dbReference type="AlphaFoldDB" id="A0A7U2EUI7"/>